<dbReference type="RefSeq" id="WP_165260387.1">
    <property type="nucleotide sequence ID" value="NZ_JAAKZY010000050.1"/>
</dbReference>
<protein>
    <submittedName>
        <fullName evidence="1">Uncharacterized protein</fullName>
    </submittedName>
</protein>
<keyword evidence="2" id="KW-1185">Reference proteome</keyword>
<dbReference type="EMBL" id="JAAKZY010000050">
    <property type="protein sequence ID" value="NGO09428.1"/>
    <property type="molecule type" value="Genomic_DNA"/>
</dbReference>
<dbReference type="Proteomes" id="UP000472335">
    <property type="component" value="Unassembled WGS sequence"/>
</dbReference>
<evidence type="ECO:0000313" key="1">
    <source>
        <dbReference type="EMBL" id="NGO09428.1"/>
    </source>
</evidence>
<dbReference type="InterPro" id="IPR054632">
    <property type="entry name" value="Aroma_sacti_dom"/>
</dbReference>
<reference evidence="1 2" key="1">
    <citation type="submission" date="2020-02" db="EMBL/GenBank/DDBJ databases">
        <title>Whole-genome analyses of novel actinobacteria.</title>
        <authorList>
            <person name="Sahin N."/>
            <person name="Gencbay T."/>
        </authorList>
    </citation>
    <scope>NUCLEOTIDE SEQUENCE [LARGE SCALE GENOMIC DNA]</scope>
    <source>
        <strain evidence="1 2">HC44</strain>
    </source>
</reference>
<sequence>MSDVERHPNLDALRAAGFPVDSIAQEQRHVLDSLTAGEVSVLIAVQERLQEAVPEVQAHSAEPIIGGVLF</sequence>
<name>A0A6G4V5Q8_9ACTN</name>
<comment type="caution">
    <text evidence="1">The sequence shown here is derived from an EMBL/GenBank/DDBJ whole genome shotgun (WGS) entry which is preliminary data.</text>
</comment>
<organism evidence="1 2">
    <name type="scientific">Streptomyces scabichelini</name>
    <dbReference type="NCBI Taxonomy" id="2711217"/>
    <lineage>
        <taxon>Bacteria</taxon>
        <taxon>Bacillati</taxon>
        <taxon>Actinomycetota</taxon>
        <taxon>Actinomycetes</taxon>
        <taxon>Kitasatosporales</taxon>
        <taxon>Streptomycetaceae</taxon>
        <taxon>Streptomyces</taxon>
    </lineage>
</organism>
<dbReference type="NCBIfam" id="NF045560">
    <property type="entry name" value="aroma_sacti_dom"/>
    <property type="match status" value="1"/>
</dbReference>
<dbReference type="AlphaFoldDB" id="A0A6G4V5Q8"/>
<evidence type="ECO:0000313" key="2">
    <source>
        <dbReference type="Proteomes" id="UP000472335"/>
    </source>
</evidence>
<gene>
    <name evidence="1" type="ORF">G5C60_17950</name>
</gene>
<proteinExistence type="predicted"/>
<accession>A0A6G4V5Q8</accession>